<gene>
    <name evidence="1" type="ORF">TNCT_116841</name>
</gene>
<dbReference type="Proteomes" id="UP000887116">
    <property type="component" value="Unassembled WGS sequence"/>
</dbReference>
<sequence length="84" mass="9502">MGALTFDLDTRNNAWRSAWNISCVGHEDGNDFLFRIVTGMKRGPPFHARIEGRIYGGNIRVITCPKEFKTTLQVKCSSQFLGRP</sequence>
<dbReference type="OrthoDB" id="6118231at2759"/>
<dbReference type="EMBL" id="BMAO01008539">
    <property type="protein sequence ID" value="GFR24639.1"/>
    <property type="molecule type" value="Genomic_DNA"/>
</dbReference>
<keyword evidence="2" id="KW-1185">Reference proteome</keyword>
<comment type="caution">
    <text evidence="1">The sequence shown here is derived from an EMBL/GenBank/DDBJ whole genome shotgun (WGS) entry which is preliminary data.</text>
</comment>
<organism evidence="1 2">
    <name type="scientific">Trichonephila clavata</name>
    <name type="common">Joro spider</name>
    <name type="synonym">Nephila clavata</name>
    <dbReference type="NCBI Taxonomy" id="2740835"/>
    <lineage>
        <taxon>Eukaryota</taxon>
        <taxon>Metazoa</taxon>
        <taxon>Ecdysozoa</taxon>
        <taxon>Arthropoda</taxon>
        <taxon>Chelicerata</taxon>
        <taxon>Arachnida</taxon>
        <taxon>Araneae</taxon>
        <taxon>Araneomorphae</taxon>
        <taxon>Entelegynae</taxon>
        <taxon>Araneoidea</taxon>
        <taxon>Nephilidae</taxon>
        <taxon>Trichonephila</taxon>
    </lineage>
</organism>
<evidence type="ECO:0000313" key="2">
    <source>
        <dbReference type="Proteomes" id="UP000887116"/>
    </source>
</evidence>
<dbReference type="AlphaFoldDB" id="A0A8X6LYF7"/>
<accession>A0A8X6LYF7</accession>
<evidence type="ECO:0000313" key="1">
    <source>
        <dbReference type="EMBL" id="GFR24639.1"/>
    </source>
</evidence>
<reference evidence="1" key="1">
    <citation type="submission" date="2020-07" db="EMBL/GenBank/DDBJ databases">
        <title>Multicomponent nature underlies the extraordinary mechanical properties of spider dragline silk.</title>
        <authorList>
            <person name="Kono N."/>
            <person name="Nakamura H."/>
            <person name="Mori M."/>
            <person name="Yoshida Y."/>
            <person name="Ohtoshi R."/>
            <person name="Malay A.D."/>
            <person name="Moran D.A.P."/>
            <person name="Tomita M."/>
            <person name="Numata K."/>
            <person name="Arakawa K."/>
        </authorList>
    </citation>
    <scope>NUCLEOTIDE SEQUENCE</scope>
</reference>
<proteinExistence type="predicted"/>
<name>A0A8X6LYF7_TRICU</name>
<protein>
    <submittedName>
        <fullName evidence="1">Uncharacterized protein</fullName>
    </submittedName>
</protein>